<proteinExistence type="predicted"/>
<evidence type="ECO:0008006" key="4">
    <source>
        <dbReference type="Google" id="ProtNLM"/>
    </source>
</evidence>
<sequence length="531" mass="57785">MVVRGEIRMEGVPTAGPVDRRAADLPPADPTFPARVAALLRSRPIIEAVVAAGRQDWPGDTYDVATLALATIDLVIARQGFEEEATYGDLVRGLTTLAARAAPGRSSEEHVRVAEFTVNALLNRSARDAPFTYRISDHTGEGAHRQRQVQFRLLVEREEPVRGDVVINASRDAINALVGGLEFDVEDEQVANEIMLERQLAKGAFDAAEKAAVRARLLSVSLAEDLARLLKDTRRDLRAVLDEWAEQVPERLDLARQHIAGRLESEHRLLAKVRESLEAEDQQVTAAAARIAGLLTECARRHESLHAQVITARSVFLDEQDRQAFRPPALGYLPDLSGEVLEPLLRLRATTALEITDRWLSDVTGPRPPKLPRLYRLVDDLWSIREQAAPDPGTDLDELGDADPPTIAPEVVAAATEVVERTGLPARLSALLAEALTSPDGTADQQATAEILALAALWCFAPEQSDSEEPASADLATRIFGPRAVADTDGVRLDLHGWDGDDLVVVAHPDALQTADPVPVTNHGGPARTRR</sequence>
<keyword evidence="1" id="KW-0175">Coiled coil</keyword>
<protein>
    <recommendedName>
        <fullName evidence="4">DUF3375 domain-containing protein</fullName>
    </recommendedName>
</protein>
<gene>
    <name evidence="2" type="ORF">HFP15_40095</name>
</gene>
<dbReference type="Proteomes" id="UP000715441">
    <property type="component" value="Unassembled WGS sequence"/>
</dbReference>
<evidence type="ECO:0000313" key="3">
    <source>
        <dbReference type="Proteomes" id="UP000715441"/>
    </source>
</evidence>
<name>A0ABX1JHI7_9PSEU</name>
<accession>A0ABX1JHI7</accession>
<comment type="caution">
    <text evidence="2">The sequence shown here is derived from an EMBL/GenBank/DDBJ whole genome shotgun (WGS) entry which is preliminary data.</text>
</comment>
<dbReference type="EMBL" id="JAAXLS010000076">
    <property type="protein sequence ID" value="NKQ59063.1"/>
    <property type="molecule type" value="Genomic_DNA"/>
</dbReference>
<evidence type="ECO:0000256" key="1">
    <source>
        <dbReference type="SAM" id="Coils"/>
    </source>
</evidence>
<organism evidence="2 3">
    <name type="scientific">Amycolatopsis acididurans</name>
    <dbReference type="NCBI Taxonomy" id="2724524"/>
    <lineage>
        <taxon>Bacteria</taxon>
        <taxon>Bacillati</taxon>
        <taxon>Actinomycetota</taxon>
        <taxon>Actinomycetes</taxon>
        <taxon>Pseudonocardiales</taxon>
        <taxon>Pseudonocardiaceae</taxon>
        <taxon>Amycolatopsis</taxon>
    </lineage>
</organism>
<evidence type="ECO:0000313" key="2">
    <source>
        <dbReference type="EMBL" id="NKQ59063.1"/>
    </source>
</evidence>
<keyword evidence="3" id="KW-1185">Reference proteome</keyword>
<feature type="coiled-coil region" evidence="1">
    <location>
        <begin position="223"/>
        <end position="280"/>
    </location>
</feature>
<reference evidence="2 3" key="1">
    <citation type="submission" date="2020-04" db="EMBL/GenBank/DDBJ databases">
        <title>Novel species.</title>
        <authorList>
            <person name="Teo W.F.A."/>
            <person name="Lipun K."/>
            <person name="Srisuk N."/>
            <person name="Duangmal K."/>
        </authorList>
    </citation>
    <scope>NUCLEOTIDE SEQUENCE [LARGE SCALE GENOMIC DNA]</scope>
    <source>
        <strain evidence="2 3">K13G38</strain>
    </source>
</reference>
<dbReference type="RefSeq" id="WP_168523485.1">
    <property type="nucleotide sequence ID" value="NZ_JAAXLS010000076.1"/>
</dbReference>